<dbReference type="STRING" id="1661398.A0A482W755"/>
<keyword evidence="1" id="KW-0812">Transmembrane</keyword>
<dbReference type="OrthoDB" id="9392210at2759"/>
<feature type="transmembrane region" description="Helical" evidence="1">
    <location>
        <begin position="23"/>
        <end position="46"/>
    </location>
</feature>
<comment type="caution">
    <text evidence="2">The sequence shown here is derived from an EMBL/GenBank/DDBJ whole genome shotgun (WGS) entry which is preliminary data.</text>
</comment>
<reference evidence="2 3" key="1">
    <citation type="submission" date="2017-03" db="EMBL/GenBank/DDBJ databases">
        <title>Genome of the blue death feigning beetle - Asbolus verrucosus.</title>
        <authorList>
            <person name="Rider S.D."/>
        </authorList>
    </citation>
    <scope>NUCLEOTIDE SEQUENCE [LARGE SCALE GENOMIC DNA]</scope>
    <source>
        <strain evidence="2">Butters</strain>
        <tissue evidence="2">Head and leg muscle</tissue>
    </source>
</reference>
<organism evidence="2 3">
    <name type="scientific">Asbolus verrucosus</name>
    <name type="common">Desert ironclad beetle</name>
    <dbReference type="NCBI Taxonomy" id="1661398"/>
    <lineage>
        <taxon>Eukaryota</taxon>
        <taxon>Metazoa</taxon>
        <taxon>Ecdysozoa</taxon>
        <taxon>Arthropoda</taxon>
        <taxon>Hexapoda</taxon>
        <taxon>Insecta</taxon>
        <taxon>Pterygota</taxon>
        <taxon>Neoptera</taxon>
        <taxon>Endopterygota</taxon>
        <taxon>Coleoptera</taxon>
        <taxon>Polyphaga</taxon>
        <taxon>Cucujiformia</taxon>
        <taxon>Tenebrionidae</taxon>
        <taxon>Pimeliinae</taxon>
        <taxon>Asbolus</taxon>
    </lineage>
</organism>
<dbReference type="Proteomes" id="UP000292052">
    <property type="component" value="Unassembled WGS sequence"/>
</dbReference>
<name>A0A482W755_ASBVE</name>
<dbReference type="AlphaFoldDB" id="A0A482W755"/>
<sequence length="257" mass="29717">MAKGLNRFKILTWKNYILARRRLLSLVCEIVALPLLCCLFVVYRILLPVDEEPEMIYKSFGVSDSLSSFCSRSKGLPVAYSPNSPFVTKIVKGMCRRILVEGFSDANELDKAINKNFYYFAAIQFDDVLSTSVFDSSIDEWNTPELYPKDERSPRDSSDQFGGSPHYRERHFLFLQKALIFGLIDSRSDIIGNFKVELKRYPHPQCYGDDFYGSVFVLFMFLIILSGLLYCFVCLIKEVTLEKQKQRKVLIRPLTFL</sequence>
<evidence type="ECO:0000313" key="2">
    <source>
        <dbReference type="EMBL" id="RZC40619.1"/>
    </source>
</evidence>
<dbReference type="EMBL" id="QDEB01024576">
    <property type="protein sequence ID" value="RZC40619.1"/>
    <property type="molecule type" value="Genomic_DNA"/>
</dbReference>
<evidence type="ECO:0000313" key="3">
    <source>
        <dbReference type="Proteomes" id="UP000292052"/>
    </source>
</evidence>
<proteinExistence type="predicted"/>
<accession>A0A482W755</accession>
<keyword evidence="3" id="KW-1185">Reference proteome</keyword>
<keyword evidence="1" id="KW-0472">Membrane</keyword>
<gene>
    <name evidence="2" type="ORF">BDFB_005217</name>
</gene>
<keyword evidence="1" id="KW-1133">Transmembrane helix</keyword>
<evidence type="ECO:0000256" key="1">
    <source>
        <dbReference type="SAM" id="Phobius"/>
    </source>
</evidence>
<protein>
    <submittedName>
        <fullName evidence="2">Uncharacterized protein</fullName>
    </submittedName>
</protein>
<feature type="transmembrane region" description="Helical" evidence="1">
    <location>
        <begin position="211"/>
        <end position="236"/>
    </location>
</feature>